<dbReference type="RefSeq" id="WP_066714013.1">
    <property type="nucleotide sequence ID" value="NZ_CP118869.1"/>
</dbReference>
<dbReference type="EMBL" id="LSCV01000021">
    <property type="protein sequence ID" value="KXB40968.1"/>
    <property type="molecule type" value="Genomic_DNA"/>
</dbReference>
<dbReference type="SUPFAM" id="SSF54768">
    <property type="entry name" value="dsRNA-binding domain-like"/>
    <property type="match status" value="1"/>
</dbReference>
<dbReference type="PROSITE" id="PS00517">
    <property type="entry name" value="RNASE_3_1"/>
    <property type="match status" value="1"/>
</dbReference>
<dbReference type="HAMAP" id="MF_00104">
    <property type="entry name" value="RNase_III"/>
    <property type="match status" value="1"/>
</dbReference>
<dbReference type="Pfam" id="PF00035">
    <property type="entry name" value="dsrm"/>
    <property type="match status" value="1"/>
</dbReference>
<keyword evidence="9" id="KW-0963">Cytoplasm</keyword>
<dbReference type="GO" id="GO:0006364">
    <property type="term" value="P:rRNA processing"/>
    <property type="evidence" value="ECO:0007669"/>
    <property type="project" value="UniProtKB-UniRule"/>
</dbReference>
<dbReference type="AlphaFoldDB" id="A0A133YCP0"/>
<sequence length="268" mass="30302">MDNLEEQYKKLSEAELFKAYASFLRPSYAEFYKKLGYEFHDPSNLVLALTHSSFAYEHLEHRAVDNERLEYLGDAILEFIISTFLFHHNDQIQEGEMTALRSVVVREETLALAAEDINLGAYLLLGHGEELNGGRENPSNLANALEALLAAIYIDCTEADNSHETEAEFFALPPEVYSICIKLLKPYLLQAMAGTLIYDYKSRLIEWSQEKYEQGDLQFKLLSQNGPAHCPEFTVAVLLKDKTISTGVGRSKKEAEQRAAKTALEALR</sequence>
<keyword evidence="9" id="KW-0819">tRNA processing</keyword>
<dbReference type="PANTHER" id="PTHR11207:SF0">
    <property type="entry name" value="RIBONUCLEASE 3"/>
    <property type="match status" value="1"/>
</dbReference>
<dbReference type="GO" id="GO:0008033">
    <property type="term" value="P:tRNA processing"/>
    <property type="evidence" value="ECO:0007669"/>
    <property type="project" value="UniProtKB-KW"/>
</dbReference>
<dbReference type="PATRIC" id="fig|1497955.3.peg.721"/>
<comment type="subunit">
    <text evidence="9">Homodimer.</text>
</comment>
<protein>
    <recommendedName>
        <fullName evidence="9">Ribonuclease 3</fullName>
        <ecNumber evidence="9">3.1.26.3</ecNumber>
    </recommendedName>
    <alternativeName>
        <fullName evidence="9">Ribonuclease III</fullName>
        <shortName evidence="9">RNase III</shortName>
    </alternativeName>
</protein>
<dbReference type="PANTHER" id="PTHR11207">
    <property type="entry name" value="RIBONUCLEASE III"/>
    <property type="match status" value="1"/>
</dbReference>
<organism evidence="12 13">
    <name type="scientific">Amygdalobacter nucleatus</name>
    <dbReference type="NCBI Taxonomy" id="3029274"/>
    <lineage>
        <taxon>Bacteria</taxon>
        <taxon>Bacillati</taxon>
        <taxon>Bacillota</taxon>
        <taxon>Clostridia</taxon>
        <taxon>Eubacteriales</taxon>
        <taxon>Oscillospiraceae</taxon>
        <taxon>Amygdalobacter</taxon>
    </lineage>
</organism>
<evidence type="ECO:0000256" key="7">
    <source>
        <dbReference type="ARBA" id="ARBA00022801"/>
    </source>
</evidence>
<comment type="caution">
    <text evidence="12">The sequence shown here is derived from an EMBL/GenBank/DDBJ whole genome shotgun (WGS) entry which is preliminary data.</text>
</comment>
<dbReference type="FunFam" id="1.10.1520.10:FF:000001">
    <property type="entry name" value="Ribonuclease 3"/>
    <property type="match status" value="1"/>
</dbReference>
<dbReference type="InterPro" id="IPR014720">
    <property type="entry name" value="dsRBD_dom"/>
</dbReference>
<dbReference type="EC" id="3.1.26.3" evidence="9"/>
<proteinExistence type="inferred from homology"/>
<dbReference type="Pfam" id="PF14622">
    <property type="entry name" value="Ribonucleas_3_3"/>
    <property type="match status" value="1"/>
</dbReference>
<keyword evidence="9" id="KW-0479">Metal-binding</keyword>
<dbReference type="GO" id="GO:0010468">
    <property type="term" value="P:regulation of gene expression"/>
    <property type="evidence" value="ECO:0007669"/>
    <property type="project" value="TreeGrafter"/>
</dbReference>
<comment type="similarity">
    <text evidence="2">Belongs to the ribonuclease III family.</text>
</comment>
<evidence type="ECO:0000256" key="9">
    <source>
        <dbReference type="HAMAP-Rule" id="MF_00104"/>
    </source>
</evidence>
<feature type="binding site" evidence="9">
    <location>
        <position position="146"/>
    </location>
    <ligand>
        <name>Mg(2+)</name>
        <dbReference type="ChEBI" id="CHEBI:18420"/>
    </ligand>
</feature>
<comment type="cofactor">
    <cofactor evidence="9">
        <name>Mg(2+)</name>
        <dbReference type="ChEBI" id="CHEBI:18420"/>
    </cofactor>
</comment>
<evidence type="ECO:0000256" key="1">
    <source>
        <dbReference type="ARBA" id="ARBA00000109"/>
    </source>
</evidence>
<evidence type="ECO:0000256" key="3">
    <source>
        <dbReference type="ARBA" id="ARBA00022552"/>
    </source>
</evidence>
<dbReference type="GO" id="GO:0019843">
    <property type="term" value="F:rRNA binding"/>
    <property type="evidence" value="ECO:0007669"/>
    <property type="project" value="UniProtKB-KW"/>
</dbReference>
<dbReference type="STRING" id="1497955.HMPREF1872_00746"/>
<dbReference type="SUPFAM" id="SSF69065">
    <property type="entry name" value="RNase III domain-like"/>
    <property type="match status" value="1"/>
</dbReference>
<feature type="active site" evidence="9">
    <location>
        <position position="146"/>
    </location>
</feature>
<name>A0A133YCP0_9FIRM</name>
<comment type="catalytic activity">
    <reaction evidence="1 9">
        <text>Endonucleolytic cleavage to 5'-phosphomonoester.</text>
        <dbReference type="EC" id="3.1.26.3"/>
    </reaction>
</comment>
<dbReference type="Gene3D" id="1.10.1520.10">
    <property type="entry name" value="Ribonuclease III domain"/>
    <property type="match status" value="1"/>
</dbReference>
<evidence type="ECO:0000256" key="6">
    <source>
        <dbReference type="ARBA" id="ARBA00022759"/>
    </source>
</evidence>
<dbReference type="Proteomes" id="UP000070080">
    <property type="component" value="Unassembled WGS sequence"/>
</dbReference>
<evidence type="ECO:0000256" key="2">
    <source>
        <dbReference type="ARBA" id="ARBA00010183"/>
    </source>
</evidence>
<dbReference type="InterPro" id="IPR036389">
    <property type="entry name" value="RNase_III_sf"/>
</dbReference>
<dbReference type="Gene3D" id="3.30.160.20">
    <property type="match status" value="1"/>
</dbReference>
<keyword evidence="4 9" id="KW-0507">mRNA processing</keyword>
<evidence type="ECO:0000256" key="5">
    <source>
        <dbReference type="ARBA" id="ARBA00022722"/>
    </source>
</evidence>
<reference evidence="13" key="1">
    <citation type="submission" date="2016-01" db="EMBL/GenBank/DDBJ databases">
        <authorList>
            <person name="Mitreva M."/>
            <person name="Pepin K.H."/>
            <person name="Mihindukulasuriya K.A."/>
            <person name="Fulton R."/>
            <person name="Fronick C."/>
            <person name="O'Laughlin M."/>
            <person name="Miner T."/>
            <person name="Herter B."/>
            <person name="Rosa B.A."/>
            <person name="Cordes M."/>
            <person name="Tomlinson C."/>
            <person name="Wollam A."/>
            <person name="Palsikar V.B."/>
            <person name="Mardis E.R."/>
            <person name="Wilson R.K."/>
        </authorList>
    </citation>
    <scope>NUCLEOTIDE SEQUENCE [LARGE SCALE GENOMIC DNA]</scope>
    <source>
        <strain evidence="13">KA00274</strain>
    </source>
</reference>
<dbReference type="CDD" id="cd00593">
    <property type="entry name" value="RIBOc"/>
    <property type="match status" value="1"/>
</dbReference>
<keyword evidence="7 9" id="KW-0378">Hydrolase</keyword>
<keyword evidence="6 9" id="KW-0255">Endonuclease</keyword>
<dbReference type="PROSITE" id="PS50142">
    <property type="entry name" value="RNASE_3_2"/>
    <property type="match status" value="1"/>
</dbReference>
<dbReference type="SMART" id="SM00358">
    <property type="entry name" value="DSRM"/>
    <property type="match status" value="1"/>
</dbReference>
<evidence type="ECO:0000313" key="13">
    <source>
        <dbReference type="Proteomes" id="UP000070080"/>
    </source>
</evidence>
<dbReference type="OrthoDB" id="9805026at2"/>
<dbReference type="GO" id="GO:0046872">
    <property type="term" value="F:metal ion binding"/>
    <property type="evidence" value="ECO:0007669"/>
    <property type="project" value="UniProtKB-KW"/>
</dbReference>
<feature type="domain" description="RNase III" evidence="11">
    <location>
        <begin position="28"/>
        <end position="157"/>
    </location>
</feature>
<evidence type="ECO:0000259" key="10">
    <source>
        <dbReference type="PROSITE" id="PS50137"/>
    </source>
</evidence>
<evidence type="ECO:0000256" key="4">
    <source>
        <dbReference type="ARBA" id="ARBA00022664"/>
    </source>
</evidence>
<evidence type="ECO:0000256" key="8">
    <source>
        <dbReference type="ARBA" id="ARBA00022884"/>
    </source>
</evidence>
<dbReference type="GO" id="GO:0005737">
    <property type="term" value="C:cytoplasm"/>
    <property type="evidence" value="ECO:0007669"/>
    <property type="project" value="UniProtKB-SubCell"/>
</dbReference>
<keyword evidence="8 9" id="KW-0694">RNA-binding</keyword>
<keyword evidence="9" id="KW-0699">rRNA-binding</keyword>
<keyword evidence="9" id="KW-0460">Magnesium</keyword>
<dbReference type="InterPro" id="IPR000999">
    <property type="entry name" value="RNase_III_dom"/>
</dbReference>
<dbReference type="CDD" id="cd10845">
    <property type="entry name" value="DSRM_RNAse_III_family"/>
    <property type="match status" value="1"/>
</dbReference>
<accession>A0A133YCP0</accession>
<feature type="binding site" evidence="9">
    <location>
        <position position="143"/>
    </location>
    <ligand>
        <name>Mg(2+)</name>
        <dbReference type="ChEBI" id="CHEBI:18420"/>
    </ligand>
</feature>
<evidence type="ECO:0000313" key="12">
    <source>
        <dbReference type="EMBL" id="KXB40968.1"/>
    </source>
</evidence>
<dbReference type="GO" id="GO:0006397">
    <property type="term" value="P:mRNA processing"/>
    <property type="evidence" value="ECO:0007669"/>
    <property type="project" value="UniProtKB-UniRule"/>
</dbReference>
<feature type="binding site" evidence="9">
    <location>
        <position position="70"/>
    </location>
    <ligand>
        <name>Mg(2+)</name>
        <dbReference type="ChEBI" id="CHEBI:18420"/>
    </ligand>
</feature>
<keyword evidence="13" id="KW-1185">Reference proteome</keyword>
<dbReference type="InterPro" id="IPR011907">
    <property type="entry name" value="RNase_III"/>
</dbReference>
<comment type="subcellular location">
    <subcellularLocation>
        <location evidence="9">Cytoplasm</location>
    </subcellularLocation>
</comment>
<feature type="active site" evidence="9">
    <location>
        <position position="74"/>
    </location>
</feature>
<keyword evidence="3 9" id="KW-0698">rRNA processing</keyword>
<dbReference type="PROSITE" id="PS50137">
    <property type="entry name" value="DS_RBD"/>
    <property type="match status" value="1"/>
</dbReference>
<gene>
    <name evidence="9" type="primary">rnc</name>
    <name evidence="12" type="ORF">HMPREF1872_00746</name>
</gene>
<dbReference type="GO" id="GO:0003725">
    <property type="term" value="F:double-stranded RNA binding"/>
    <property type="evidence" value="ECO:0007669"/>
    <property type="project" value="TreeGrafter"/>
</dbReference>
<comment type="function">
    <text evidence="9">Digests double-stranded RNA. Involved in the processing of primary rRNA transcript to yield the immediate precursors to the large and small rRNAs (23S and 16S). Processes some mRNAs, and tRNAs when they are encoded in the rRNA operon. Processes pre-crRNA and tracrRNA of type II CRISPR loci if present in the organism.</text>
</comment>
<dbReference type="NCBIfam" id="TIGR02191">
    <property type="entry name" value="RNaseIII"/>
    <property type="match status" value="1"/>
</dbReference>
<dbReference type="SMART" id="SM00535">
    <property type="entry name" value="RIBOc"/>
    <property type="match status" value="1"/>
</dbReference>
<dbReference type="GO" id="GO:0004525">
    <property type="term" value="F:ribonuclease III activity"/>
    <property type="evidence" value="ECO:0007669"/>
    <property type="project" value="UniProtKB-UniRule"/>
</dbReference>
<evidence type="ECO:0000259" key="11">
    <source>
        <dbReference type="PROSITE" id="PS50142"/>
    </source>
</evidence>
<feature type="domain" description="DRBM" evidence="10">
    <location>
        <begin position="199"/>
        <end position="268"/>
    </location>
</feature>
<keyword evidence="5 9" id="KW-0540">Nuclease</keyword>